<reference evidence="4 5" key="1">
    <citation type="submission" date="2023-08" db="EMBL/GenBank/DDBJ databases">
        <authorList>
            <person name="Girao M."/>
            <person name="Carvalho M.F."/>
        </authorList>
    </citation>
    <scope>NUCLEOTIDE SEQUENCE [LARGE SCALE GENOMIC DNA]</scope>
    <source>
        <strain evidence="4 5">CT-R113</strain>
    </source>
</reference>
<comment type="similarity">
    <text evidence="1">Belongs to the YciI family.</text>
</comment>
<sequence>MLFHVHAEDRPGLGSELYDLAEEHWSYMDRFEDRFVLRGPTLTDDGEEHTGSIHVVEVPDRAAAERFATEEPYWSAGLYAGYTAVRAVVLFDRGRDTDEADAPHSLVTGAWPPRPRSEGGSDPLPSDTGPGGRLLFAALLVDDGGTHTTGMIAAVRALPDEAAEVVRPFADRLADAPAALAAQRWSRGGRN</sequence>
<dbReference type="EMBL" id="JAUZMY010000008">
    <property type="protein sequence ID" value="MEE2037704.1"/>
    <property type="molecule type" value="Genomic_DNA"/>
</dbReference>
<evidence type="ECO:0000313" key="5">
    <source>
        <dbReference type="Proteomes" id="UP001356095"/>
    </source>
</evidence>
<comment type="caution">
    <text evidence="4">The sequence shown here is derived from an EMBL/GenBank/DDBJ whole genome shotgun (WGS) entry which is preliminary data.</text>
</comment>
<keyword evidence="5" id="KW-1185">Reference proteome</keyword>
<protein>
    <submittedName>
        <fullName evidence="4">YciI family protein</fullName>
    </submittedName>
</protein>
<dbReference type="Pfam" id="PF03795">
    <property type="entry name" value="YCII"/>
    <property type="match status" value="1"/>
</dbReference>
<evidence type="ECO:0000256" key="2">
    <source>
        <dbReference type="SAM" id="MobiDB-lite"/>
    </source>
</evidence>
<dbReference type="InterPro" id="IPR005545">
    <property type="entry name" value="YCII"/>
</dbReference>
<dbReference type="SUPFAM" id="SSF54909">
    <property type="entry name" value="Dimeric alpha+beta barrel"/>
    <property type="match status" value="1"/>
</dbReference>
<dbReference type="Gene3D" id="3.30.70.1060">
    <property type="entry name" value="Dimeric alpha+beta barrel"/>
    <property type="match status" value="1"/>
</dbReference>
<name>A0ABU7K695_9ACTN</name>
<organism evidence="4 5">
    <name type="scientific">Nocardiopsis codii</name>
    <dbReference type="NCBI Taxonomy" id="3065942"/>
    <lineage>
        <taxon>Bacteria</taxon>
        <taxon>Bacillati</taxon>
        <taxon>Actinomycetota</taxon>
        <taxon>Actinomycetes</taxon>
        <taxon>Streptosporangiales</taxon>
        <taxon>Nocardiopsidaceae</taxon>
        <taxon>Nocardiopsis</taxon>
    </lineage>
</organism>
<dbReference type="PANTHER" id="PTHR33606">
    <property type="entry name" value="PROTEIN YCII"/>
    <property type="match status" value="1"/>
</dbReference>
<gene>
    <name evidence="4" type="ORF">Q8791_10780</name>
</gene>
<dbReference type="RefSeq" id="WP_330091498.1">
    <property type="nucleotide sequence ID" value="NZ_JAUZMY010000008.1"/>
</dbReference>
<accession>A0ABU7K695</accession>
<proteinExistence type="inferred from homology"/>
<dbReference type="PANTHER" id="PTHR33606:SF3">
    <property type="entry name" value="PROTEIN YCII"/>
    <property type="match status" value="1"/>
</dbReference>
<feature type="domain" description="YCII-related" evidence="3">
    <location>
        <begin position="1"/>
        <end position="83"/>
    </location>
</feature>
<dbReference type="Proteomes" id="UP001356095">
    <property type="component" value="Unassembled WGS sequence"/>
</dbReference>
<evidence type="ECO:0000313" key="4">
    <source>
        <dbReference type="EMBL" id="MEE2037704.1"/>
    </source>
</evidence>
<feature type="region of interest" description="Disordered" evidence="2">
    <location>
        <begin position="99"/>
        <end position="128"/>
    </location>
</feature>
<dbReference type="InterPro" id="IPR011008">
    <property type="entry name" value="Dimeric_a/b-barrel"/>
</dbReference>
<evidence type="ECO:0000259" key="3">
    <source>
        <dbReference type="Pfam" id="PF03795"/>
    </source>
</evidence>
<evidence type="ECO:0000256" key="1">
    <source>
        <dbReference type="ARBA" id="ARBA00007689"/>
    </source>
</evidence>
<dbReference type="InterPro" id="IPR051807">
    <property type="entry name" value="Sec-metab_biosynth-assoc"/>
</dbReference>